<dbReference type="RefSeq" id="XP_064709465.1">
    <property type="nucleotide sequence ID" value="XM_064854739.1"/>
</dbReference>
<dbReference type="GeneID" id="89979360"/>
<dbReference type="SUPFAM" id="SSF53927">
    <property type="entry name" value="Cytidine deaminase-like"/>
    <property type="match status" value="1"/>
</dbReference>
<protein>
    <recommendedName>
        <fullName evidence="1">CMP/dCMP-type deaminase domain-containing protein</fullName>
    </recommendedName>
</protein>
<comment type="caution">
    <text evidence="2">The sequence shown here is derived from an EMBL/GenBank/DDBJ whole genome shotgun (WGS) entry which is preliminary data.</text>
</comment>
<dbReference type="Proteomes" id="UP001358417">
    <property type="component" value="Unassembled WGS sequence"/>
</dbReference>
<dbReference type="AlphaFoldDB" id="A0AAV9NJP6"/>
<dbReference type="PANTHER" id="PTHR11079:SF203">
    <property type="entry name" value="CMP_DCMP-TYPE DEAMINASE DOMAIN-CONTAINING PROTEIN"/>
    <property type="match status" value="1"/>
</dbReference>
<accession>A0AAV9NJP6</accession>
<dbReference type="EMBL" id="JAVRRD010000005">
    <property type="protein sequence ID" value="KAK5058942.1"/>
    <property type="molecule type" value="Genomic_DNA"/>
</dbReference>
<dbReference type="PANTHER" id="PTHR11079">
    <property type="entry name" value="CYTOSINE DEAMINASE FAMILY MEMBER"/>
    <property type="match status" value="1"/>
</dbReference>
<sequence length="190" mass="20460">MRFGNPTLHGETAAINNCSEILTSEPYNLKGPEALKAFQDLSLYTTAEACPMCATAMRWAGFKDYVYGTSGKTLTSQGWPQLTLSSSELFEHTSSLPTETRIVPDILAAETDPLFRWQYDNSGRCPPGCRRARADDAEGSRTCIPGEESEEDLAAEVAGDVVKGAAKGASGIWSLLSVFFKVAAPVADEL</sequence>
<dbReference type="InterPro" id="IPR002125">
    <property type="entry name" value="CMP_dCMP_dom"/>
</dbReference>
<dbReference type="PROSITE" id="PS51747">
    <property type="entry name" value="CYT_DCMP_DEAMINASES_2"/>
    <property type="match status" value="1"/>
</dbReference>
<organism evidence="2 3">
    <name type="scientific">Exophiala bonariae</name>
    <dbReference type="NCBI Taxonomy" id="1690606"/>
    <lineage>
        <taxon>Eukaryota</taxon>
        <taxon>Fungi</taxon>
        <taxon>Dikarya</taxon>
        <taxon>Ascomycota</taxon>
        <taxon>Pezizomycotina</taxon>
        <taxon>Eurotiomycetes</taxon>
        <taxon>Chaetothyriomycetidae</taxon>
        <taxon>Chaetothyriales</taxon>
        <taxon>Herpotrichiellaceae</taxon>
        <taxon>Exophiala</taxon>
    </lineage>
</organism>
<feature type="domain" description="CMP/dCMP-type deaminase" evidence="1">
    <location>
        <begin position="1"/>
        <end position="90"/>
    </location>
</feature>
<evidence type="ECO:0000259" key="1">
    <source>
        <dbReference type="PROSITE" id="PS51747"/>
    </source>
</evidence>
<dbReference type="Pfam" id="PF00383">
    <property type="entry name" value="dCMP_cyt_deam_1"/>
    <property type="match status" value="1"/>
</dbReference>
<evidence type="ECO:0000313" key="3">
    <source>
        <dbReference type="Proteomes" id="UP001358417"/>
    </source>
</evidence>
<gene>
    <name evidence="2" type="ORF">LTR84_011206</name>
</gene>
<proteinExistence type="predicted"/>
<dbReference type="GO" id="GO:0002100">
    <property type="term" value="P:tRNA wobble adenosine to inosine editing"/>
    <property type="evidence" value="ECO:0007669"/>
    <property type="project" value="TreeGrafter"/>
</dbReference>
<dbReference type="Gene3D" id="3.40.140.10">
    <property type="entry name" value="Cytidine Deaminase, domain 2"/>
    <property type="match status" value="1"/>
</dbReference>
<dbReference type="InterPro" id="IPR016193">
    <property type="entry name" value="Cytidine_deaminase-like"/>
</dbReference>
<name>A0AAV9NJP6_9EURO</name>
<keyword evidence="3" id="KW-1185">Reference proteome</keyword>
<dbReference type="GO" id="GO:0052717">
    <property type="term" value="F:tRNA-specific adenosine-34 deaminase activity"/>
    <property type="evidence" value="ECO:0007669"/>
    <property type="project" value="TreeGrafter"/>
</dbReference>
<evidence type="ECO:0000313" key="2">
    <source>
        <dbReference type="EMBL" id="KAK5058942.1"/>
    </source>
</evidence>
<reference evidence="2 3" key="1">
    <citation type="submission" date="2023-08" db="EMBL/GenBank/DDBJ databases">
        <title>Black Yeasts Isolated from many extreme environments.</title>
        <authorList>
            <person name="Coleine C."/>
            <person name="Stajich J.E."/>
            <person name="Selbmann L."/>
        </authorList>
    </citation>
    <scope>NUCLEOTIDE SEQUENCE [LARGE SCALE GENOMIC DNA]</scope>
    <source>
        <strain evidence="2 3">CCFEE 5792</strain>
    </source>
</reference>